<dbReference type="AlphaFoldDB" id="A0A1J0LRA7"/>
<gene>
    <name evidence="2" type="ORF">A0O31_00676</name>
    <name evidence="3" type="ORF">TbrSNM41_04420</name>
</gene>
<dbReference type="Proteomes" id="UP000182993">
    <property type="component" value="Chromosome"/>
</dbReference>
<dbReference type="RefSeq" id="WP_071676670.1">
    <property type="nucleotide sequence ID" value="NZ_AP025593.1"/>
</dbReference>
<dbReference type="OrthoDB" id="95698at2"/>
<reference evidence="4" key="1">
    <citation type="submission" date="2016-06" db="EMBL/GenBank/DDBJ databases">
        <title>Whole genome sequencing of Thermus brockianus strain GE-1.</title>
        <authorList>
            <person name="Schaefers C."/>
            <person name="Blank S."/>
            <person name="Wiebusch S."/>
            <person name="Elleuche S."/>
            <person name="Antranikian G."/>
        </authorList>
    </citation>
    <scope>NUCLEOTIDE SEQUENCE [LARGE SCALE GENOMIC DNA]</scope>
    <source>
        <strain evidence="4">GE-1</strain>
    </source>
</reference>
<dbReference type="Pfam" id="PF18423">
    <property type="entry name" value="zf_CopZ"/>
    <property type="match status" value="1"/>
</dbReference>
<name>A0A1J0LRA7_THEBO</name>
<evidence type="ECO:0000259" key="1">
    <source>
        <dbReference type="Pfam" id="PF18423"/>
    </source>
</evidence>
<dbReference type="CDD" id="cd10141">
    <property type="entry name" value="CopZ-like_Fer2_BFD-like"/>
    <property type="match status" value="1"/>
</dbReference>
<reference evidence="3 5" key="3">
    <citation type="journal article" date="2022" name="Microbiol. Resour. Announc.">
        <title>Complete Genome Sequences of Thermus Strains Isolated from Senami Hot Spring in Japan.</title>
        <authorList>
            <person name="Miyazaki K."/>
        </authorList>
    </citation>
    <scope>NUCLEOTIDE SEQUENCE [LARGE SCALE GENOMIC DNA]</scope>
    <source>
        <strain evidence="3 5">SNM4-1</strain>
    </source>
</reference>
<reference evidence="2" key="2">
    <citation type="journal article" date="2017" name="Stand. Genomic Sci.">
        <title>Complete genome sequence of Thermus brockianus GE-1 reveals key enzymes of xylan/xylose metabolism.</title>
        <authorList>
            <person name="Schaefers C."/>
            <person name="Blank S."/>
            <person name="Wiebusch S."/>
            <person name="Elleuche S."/>
            <person name="Antranikian G."/>
        </authorList>
    </citation>
    <scope>NUCLEOTIDE SEQUENCE</scope>
    <source>
        <strain evidence="2">GE-1</strain>
    </source>
</reference>
<organism evidence="2 4">
    <name type="scientific">Thermus brockianus</name>
    <dbReference type="NCBI Taxonomy" id="56956"/>
    <lineage>
        <taxon>Bacteria</taxon>
        <taxon>Thermotogati</taxon>
        <taxon>Deinococcota</taxon>
        <taxon>Deinococci</taxon>
        <taxon>Thermales</taxon>
        <taxon>Thermaceae</taxon>
        <taxon>Thermus</taxon>
    </lineage>
</organism>
<dbReference type="Gene3D" id="1.10.10.1100">
    <property type="entry name" value="BFD-like [2Fe-2S]-binding domain"/>
    <property type="match status" value="1"/>
</dbReference>
<dbReference type="EMBL" id="AP025593">
    <property type="protein sequence ID" value="BDG15708.1"/>
    <property type="molecule type" value="Genomic_DNA"/>
</dbReference>
<evidence type="ECO:0000313" key="5">
    <source>
        <dbReference type="Proteomes" id="UP000831120"/>
    </source>
</evidence>
<sequence length="139" mass="15226">MRCPQNAQEGLPVPLRAVKNFLTGRALARLDPGVGHYLCQDPACPVVYFGADGVYTREEVRFPVYEKGASLVCYCFDWTREAIREALLAGRDPVAEVEAGVRAKRCACDLRNPRGRCCLPALKAEVARLVAPSPRGPLP</sequence>
<keyword evidence="5" id="KW-1185">Reference proteome</keyword>
<dbReference type="InterPro" id="IPR040890">
    <property type="entry name" value="Znf_CopZ"/>
</dbReference>
<protein>
    <submittedName>
        <fullName evidence="3">(2Fe-2S)-binding protein</fullName>
    </submittedName>
</protein>
<dbReference type="KEGG" id="tbc:A0O31_00676"/>
<dbReference type="InterPro" id="IPR041854">
    <property type="entry name" value="BFD-like_2Fe2S-bd_dom_sf"/>
</dbReference>
<dbReference type="Gene3D" id="2.20.25.270">
    <property type="match status" value="1"/>
</dbReference>
<proteinExistence type="predicted"/>
<evidence type="ECO:0000313" key="4">
    <source>
        <dbReference type="Proteomes" id="UP000182993"/>
    </source>
</evidence>
<evidence type="ECO:0000313" key="3">
    <source>
        <dbReference type="EMBL" id="BDG15708.1"/>
    </source>
</evidence>
<evidence type="ECO:0000313" key="2">
    <source>
        <dbReference type="EMBL" id="APD08865.1"/>
    </source>
</evidence>
<dbReference type="Proteomes" id="UP000831120">
    <property type="component" value="Chromosome"/>
</dbReference>
<dbReference type="EMBL" id="CP016312">
    <property type="protein sequence ID" value="APD08865.1"/>
    <property type="molecule type" value="Genomic_DNA"/>
</dbReference>
<feature type="domain" description="CopZ zinc binding" evidence="1">
    <location>
        <begin position="2"/>
        <end position="61"/>
    </location>
</feature>
<accession>A0A1J0LRA7</accession>
<dbReference type="STRING" id="56956.A0O31_00676"/>